<dbReference type="AlphaFoldDB" id="A0A136Q8L1"/>
<reference evidence="2" key="1">
    <citation type="submission" date="2016-02" db="EMBL/GenBank/DDBJ databases">
        <authorList>
            <person name="Mitreva M."/>
            <person name="Pepin K.H."/>
            <person name="Mihindukulasuriya K.A."/>
            <person name="Fulton R."/>
            <person name="Fronick C."/>
            <person name="O'Laughlin M."/>
            <person name="Miner T."/>
            <person name="Herter B."/>
            <person name="Rosa B.A."/>
            <person name="Cordes M."/>
            <person name="Tomlinson C."/>
            <person name="Wollam A."/>
            <person name="Palsikar V.B."/>
            <person name="Mardis E.R."/>
            <person name="Wilson R.K."/>
        </authorList>
    </citation>
    <scope>NUCLEOTIDE SEQUENCE [LARGE SCALE GENOMIC DNA]</scope>
    <source>
        <strain evidence="2">DSM 22607</strain>
    </source>
</reference>
<gene>
    <name evidence="1" type="ORF">HMPREF3293_00125</name>
</gene>
<comment type="caution">
    <text evidence="1">The sequence shown here is derived from an EMBL/GenBank/DDBJ whole genome shotgun (WGS) entry which is preliminary data.</text>
</comment>
<protein>
    <submittedName>
        <fullName evidence="1">Uncharacterized protein</fullName>
    </submittedName>
</protein>
<dbReference type="STRING" id="626937.HMPREF3293_00125"/>
<dbReference type="OrthoDB" id="2086651at2"/>
<dbReference type="Proteomes" id="UP000070366">
    <property type="component" value="Unassembled WGS sequence"/>
</dbReference>
<evidence type="ECO:0000313" key="1">
    <source>
        <dbReference type="EMBL" id="KXK67013.1"/>
    </source>
</evidence>
<evidence type="ECO:0000313" key="2">
    <source>
        <dbReference type="Proteomes" id="UP000070366"/>
    </source>
</evidence>
<name>A0A136Q8L1_9FIRM</name>
<proteinExistence type="predicted"/>
<dbReference type="EMBL" id="LSZW01000007">
    <property type="protein sequence ID" value="KXK67013.1"/>
    <property type="molecule type" value="Genomic_DNA"/>
</dbReference>
<sequence length="70" mass="8904">MMFVLQYKQLHIVQEQMRKNRTHQTHRWKDYAMCEDRKPLDDFIVRQKRPDEWRVEERPFEALEAQEERE</sequence>
<dbReference type="KEGG" id="cmiu:B1H56_09640"/>
<organism evidence="1 2">
    <name type="scientific">Christensenella minuta</name>
    <dbReference type="NCBI Taxonomy" id="626937"/>
    <lineage>
        <taxon>Bacteria</taxon>
        <taxon>Bacillati</taxon>
        <taxon>Bacillota</taxon>
        <taxon>Clostridia</taxon>
        <taxon>Christensenellales</taxon>
        <taxon>Christensenellaceae</taxon>
        <taxon>Christensenella</taxon>
    </lineage>
</organism>
<dbReference type="RefSeq" id="WP_066523754.1">
    <property type="nucleotide sequence ID" value="NZ_CABMOF010000032.1"/>
</dbReference>
<keyword evidence="2" id="KW-1185">Reference proteome</keyword>
<accession>A0A136Q8L1</accession>